<name>A0A5C5Z892_9BACT</name>
<keyword evidence="2" id="KW-0472">Membrane</keyword>
<keyword evidence="2" id="KW-0812">Transmembrane</keyword>
<evidence type="ECO:0000313" key="3">
    <source>
        <dbReference type="EMBL" id="TWT83420.1"/>
    </source>
</evidence>
<evidence type="ECO:0008006" key="5">
    <source>
        <dbReference type="Google" id="ProtNLM"/>
    </source>
</evidence>
<evidence type="ECO:0000256" key="1">
    <source>
        <dbReference type="SAM" id="MobiDB-lite"/>
    </source>
</evidence>
<dbReference type="EMBL" id="SJPJ01000001">
    <property type="protein sequence ID" value="TWT83420.1"/>
    <property type="molecule type" value="Genomic_DNA"/>
</dbReference>
<feature type="transmembrane region" description="Helical" evidence="2">
    <location>
        <begin position="78"/>
        <end position="98"/>
    </location>
</feature>
<gene>
    <name evidence="3" type="ORF">CA13_48850</name>
</gene>
<organism evidence="3 4">
    <name type="scientific">Novipirellula herctigrandis</name>
    <dbReference type="NCBI Taxonomy" id="2527986"/>
    <lineage>
        <taxon>Bacteria</taxon>
        <taxon>Pseudomonadati</taxon>
        <taxon>Planctomycetota</taxon>
        <taxon>Planctomycetia</taxon>
        <taxon>Pirellulales</taxon>
        <taxon>Pirellulaceae</taxon>
        <taxon>Novipirellula</taxon>
    </lineage>
</organism>
<dbReference type="OrthoDB" id="290049at2"/>
<dbReference type="Proteomes" id="UP000315010">
    <property type="component" value="Unassembled WGS sequence"/>
</dbReference>
<accession>A0A5C5Z892</accession>
<feature type="region of interest" description="Disordered" evidence="1">
    <location>
        <begin position="1"/>
        <end position="36"/>
    </location>
</feature>
<comment type="caution">
    <text evidence="3">The sequence shown here is derived from an EMBL/GenBank/DDBJ whole genome shotgun (WGS) entry which is preliminary data.</text>
</comment>
<dbReference type="Pfam" id="PF09527">
    <property type="entry name" value="ATPase_gene1"/>
    <property type="match status" value="1"/>
</dbReference>
<evidence type="ECO:0000256" key="2">
    <source>
        <dbReference type="SAM" id="Phobius"/>
    </source>
</evidence>
<dbReference type="InterPro" id="IPR032820">
    <property type="entry name" value="ATPase_put"/>
</dbReference>
<keyword evidence="2" id="KW-1133">Transmembrane helix</keyword>
<dbReference type="RefSeq" id="WP_146400576.1">
    <property type="nucleotide sequence ID" value="NZ_SJPJ01000001.1"/>
</dbReference>
<feature type="compositionally biased region" description="Basic and acidic residues" evidence="1">
    <location>
        <begin position="7"/>
        <end position="25"/>
    </location>
</feature>
<keyword evidence="4" id="KW-1185">Reference proteome</keyword>
<reference evidence="3 4" key="1">
    <citation type="submission" date="2019-02" db="EMBL/GenBank/DDBJ databases">
        <title>Deep-cultivation of Planctomycetes and their phenomic and genomic characterization uncovers novel biology.</title>
        <authorList>
            <person name="Wiegand S."/>
            <person name="Jogler M."/>
            <person name="Boedeker C."/>
            <person name="Pinto D."/>
            <person name="Vollmers J."/>
            <person name="Rivas-Marin E."/>
            <person name="Kohn T."/>
            <person name="Peeters S.H."/>
            <person name="Heuer A."/>
            <person name="Rast P."/>
            <person name="Oberbeckmann S."/>
            <person name="Bunk B."/>
            <person name="Jeske O."/>
            <person name="Meyerdierks A."/>
            <person name="Storesund J.E."/>
            <person name="Kallscheuer N."/>
            <person name="Luecker S."/>
            <person name="Lage O.M."/>
            <person name="Pohl T."/>
            <person name="Merkel B.J."/>
            <person name="Hornburger P."/>
            <person name="Mueller R.-W."/>
            <person name="Bruemmer F."/>
            <person name="Labrenz M."/>
            <person name="Spormann A.M."/>
            <person name="Op Den Camp H."/>
            <person name="Overmann J."/>
            <person name="Amann R."/>
            <person name="Jetten M.S.M."/>
            <person name="Mascher T."/>
            <person name="Medema M.H."/>
            <person name="Devos D.P."/>
            <person name="Kaster A.-K."/>
            <person name="Ovreas L."/>
            <person name="Rohde M."/>
            <person name="Galperin M.Y."/>
            <person name="Jogler C."/>
        </authorList>
    </citation>
    <scope>NUCLEOTIDE SEQUENCE [LARGE SCALE GENOMIC DNA]</scope>
    <source>
        <strain evidence="3 4">CA13</strain>
    </source>
</reference>
<evidence type="ECO:0000313" key="4">
    <source>
        <dbReference type="Proteomes" id="UP000315010"/>
    </source>
</evidence>
<protein>
    <recommendedName>
        <fullName evidence="5">F0F1-ATPase subunit (ATPase_gene1)</fullName>
    </recommendedName>
</protein>
<dbReference type="AlphaFoldDB" id="A0A5C5Z892"/>
<sequence length="121" mass="13526">MTDEDQIEKGRRLKEQIEPTAEETRTTPAIGPRGGRTSKNVWMRLVGMGLELAGITLMFTAFGYWIDDWRQADRPFVTALAMLVGFSLAMTRFIIVALKSGATNQVPPKRNEPAPFPTKSK</sequence>
<feature type="transmembrane region" description="Helical" evidence="2">
    <location>
        <begin position="45"/>
        <end position="66"/>
    </location>
</feature>
<proteinExistence type="predicted"/>